<sequence>MASPLAEINIGSPLPDSSDLIFKQILDGSIEILDSTLDLHKQSNVLLRNTKELGIDILNGTWTYTPKYTYENRHPLAYTFGHMMADPNSTYQELAKELTSKAEQDLFYGPLRKLRAFLINHDTATGKTNLRLPDAWEVRIDDNLNMRDFMGIVEGYVATQMRQEISALVYERYYASGDTAKDAKARLLVSNGKVNMVDPERNYTVCAATLFDMTPVFKFISRPWDHGLTQEHLRAYRKLVNL</sequence>
<dbReference type="Proteomes" id="UP000827911">
    <property type="component" value="Segment"/>
</dbReference>
<organism evidence="1 2">
    <name type="scientific">Erwinia phage pEa_SNUABM_17</name>
    <dbReference type="NCBI Taxonomy" id="2869545"/>
    <lineage>
        <taxon>Viruses</taxon>
        <taxon>Duplodnaviria</taxon>
        <taxon>Heunggongvirae</taxon>
        <taxon>Uroviricota</taxon>
        <taxon>Caudoviricetes</taxon>
        <taxon>Alexandravirus</taxon>
        <taxon>Alexandravirus SNUABM17</taxon>
    </lineage>
</organism>
<dbReference type="EMBL" id="MZ443777">
    <property type="protein sequence ID" value="QZE57615.1"/>
    <property type="molecule type" value="Genomic_DNA"/>
</dbReference>
<gene>
    <name evidence="1" type="ORF">pEaSNUABM17_00069</name>
</gene>
<name>A0AAE7XLF0_9CAUD</name>
<protein>
    <submittedName>
        <fullName evidence="1">Uncharacterized protein</fullName>
    </submittedName>
</protein>
<reference evidence="1 2" key="1">
    <citation type="submission" date="2021-06" db="EMBL/GenBank/DDBJ databases">
        <title>Complete genome sequence of Erwinia phage pEa_SNUABM_17.</title>
        <authorList>
            <person name="Kim S.G."/>
            <person name="Park S.C."/>
        </authorList>
    </citation>
    <scope>NUCLEOTIDE SEQUENCE [LARGE SCALE GENOMIC DNA]</scope>
</reference>
<evidence type="ECO:0000313" key="1">
    <source>
        <dbReference type="EMBL" id="QZE57615.1"/>
    </source>
</evidence>
<keyword evidence="2" id="KW-1185">Reference proteome</keyword>
<proteinExistence type="predicted"/>
<evidence type="ECO:0000313" key="2">
    <source>
        <dbReference type="Proteomes" id="UP000827911"/>
    </source>
</evidence>
<accession>A0AAE7XLF0</accession>